<comment type="caution">
    <text evidence="2">The sequence shown here is derived from an EMBL/GenBank/DDBJ whole genome shotgun (WGS) entry which is preliminary data.</text>
</comment>
<keyword evidence="1" id="KW-0812">Transmembrane</keyword>
<name>A0A9W6WPB3_9STRA</name>
<gene>
    <name evidence="2" type="ORF">Plil01_000293900</name>
</gene>
<keyword evidence="1" id="KW-0472">Membrane</keyword>
<protein>
    <submittedName>
        <fullName evidence="2">Unnamed protein product</fullName>
    </submittedName>
</protein>
<reference evidence="2" key="1">
    <citation type="submission" date="2023-04" db="EMBL/GenBank/DDBJ databases">
        <title>Phytophthora lilii NBRC 32176.</title>
        <authorList>
            <person name="Ichikawa N."/>
            <person name="Sato H."/>
            <person name="Tonouchi N."/>
        </authorList>
    </citation>
    <scope>NUCLEOTIDE SEQUENCE</scope>
    <source>
        <strain evidence="2">NBRC 32176</strain>
    </source>
</reference>
<evidence type="ECO:0000313" key="3">
    <source>
        <dbReference type="Proteomes" id="UP001165083"/>
    </source>
</evidence>
<organism evidence="2 3">
    <name type="scientific">Phytophthora lilii</name>
    <dbReference type="NCBI Taxonomy" id="2077276"/>
    <lineage>
        <taxon>Eukaryota</taxon>
        <taxon>Sar</taxon>
        <taxon>Stramenopiles</taxon>
        <taxon>Oomycota</taxon>
        <taxon>Peronosporomycetes</taxon>
        <taxon>Peronosporales</taxon>
        <taxon>Peronosporaceae</taxon>
        <taxon>Phytophthora</taxon>
    </lineage>
</organism>
<dbReference type="Proteomes" id="UP001165083">
    <property type="component" value="Unassembled WGS sequence"/>
</dbReference>
<proteinExistence type="predicted"/>
<accession>A0A9W6WPB3</accession>
<sequence length="164" mass="18324">MACCTYLGHTSIHSPAHTKSSDNSMRLLLWVILATVLFAITDATSNAFVDEDDTRINAAALASAPDAVGTRRLRKNVKKVAHVEDDPIDDEDRGYISSKLATLRNITGRINAHLDRFMVKQYWGLYKLGERPSSIVYKSRFQQVVPRALAVPPNLQRFQPLVDS</sequence>
<evidence type="ECO:0000256" key="1">
    <source>
        <dbReference type="SAM" id="Phobius"/>
    </source>
</evidence>
<keyword evidence="3" id="KW-1185">Reference proteome</keyword>
<evidence type="ECO:0000313" key="2">
    <source>
        <dbReference type="EMBL" id="GMF12311.1"/>
    </source>
</evidence>
<keyword evidence="1" id="KW-1133">Transmembrane helix</keyword>
<feature type="transmembrane region" description="Helical" evidence="1">
    <location>
        <begin position="27"/>
        <end position="49"/>
    </location>
</feature>
<dbReference type="EMBL" id="BSXW01000112">
    <property type="protein sequence ID" value="GMF12311.1"/>
    <property type="molecule type" value="Genomic_DNA"/>
</dbReference>
<dbReference type="AlphaFoldDB" id="A0A9W6WPB3"/>